<name>A0A894X6Z8_PSEAI</name>
<reference evidence="1" key="1">
    <citation type="journal article" name="Microorganisms">
        <title>Unravelling the Features of Success of VIM-Producing ST111 and ST235 Pseudomonas aeruginosa in a Greek Hospital.</title>
        <authorList>
            <person name="Papagiannitsis C.C."/>
            <person name="Verra A."/>
            <person name="Galani V."/>
            <person name="Xitsas S."/>
            <person name="Bitar I."/>
            <person name="Hrabak J."/>
            <person name="Petinaki E."/>
        </authorList>
    </citation>
    <scope>NUCLEOTIDE SEQUENCE</scope>
    <source>
        <strain evidence="1">Pae9047-Lar</strain>
    </source>
</reference>
<dbReference type="EMBL" id="MT437279">
    <property type="protein sequence ID" value="QRX85467.1"/>
    <property type="molecule type" value="Genomic_DNA"/>
</dbReference>
<accession>A0A894X6Z8</accession>
<proteinExistence type="predicted"/>
<sequence>MCASVSNPVQDEGASMTSQVTDVLEAVQSFIAKGYDREYRVKDGNLVDLELGSTLDACSIRVDAALRLESGDDGEDASNIYAITDPATEHKGLLIDAFDVFHEICPRDLSERLVAHRETAPAGDQDAPSKHGLRKVYKSEFHSDPERYVLREGFPDFPPCPFGQSFSILGFDTAEQEYVWLVTSIIRDPRLIRVPYQGEDVISDE</sequence>
<protein>
    <submittedName>
        <fullName evidence="1">Uncharacterized protein</fullName>
    </submittedName>
</protein>
<dbReference type="AlphaFoldDB" id="A0A894X6Z8"/>
<evidence type="ECO:0000313" key="1">
    <source>
        <dbReference type="EMBL" id="QRX85467.1"/>
    </source>
</evidence>
<organism evidence="1">
    <name type="scientific">Pseudomonas aeruginosa</name>
    <dbReference type="NCBI Taxonomy" id="287"/>
    <lineage>
        <taxon>Bacteria</taxon>
        <taxon>Pseudomonadati</taxon>
        <taxon>Pseudomonadota</taxon>
        <taxon>Gammaproteobacteria</taxon>
        <taxon>Pseudomonadales</taxon>
        <taxon>Pseudomonadaceae</taxon>
        <taxon>Pseudomonas</taxon>
    </lineage>
</organism>